<dbReference type="CDD" id="cd04301">
    <property type="entry name" value="NAT_SF"/>
    <property type="match status" value="1"/>
</dbReference>
<dbReference type="InterPro" id="IPR016181">
    <property type="entry name" value="Acyl_CoA_acyltransferase"/>
</dbReference>
<name>A0ABQ3VR59_9CHLR</name>
<dbReference type="InterPro" id="IPR050680">
    <property type="entry name" value="YpeA/RimI_acetyltransf"/>
</dbReference>
<keyword evidence="1" id="KW-0808">Transferase</keyword>
<comment type="caution">
    <text evidence="4">The sequence shown here is derived from an EMBL/GenBank/DDBJ whole genome shotgun (WGS) entry which is preliminary data.</text>
</comment>
<dbReference type="Pfam" id="PF13508">
    <property type="entry name" value="Acetyltransf_7"/>
    <property type="match status" value="1"/>
</dbReference>
<accession>A0ABQ3VR59</accession>
<evidence type="ECO:0000256" key="2">
    <source>
        <dbReference type="ARBA" id="ARBA00023315"/>
    </source>
</evidence>
<dbReference type="PROSITE" id="PS51186">
    <property type="entry name" value="GNAT"/>
    <property type="match status" value="1"/>
</dbReference>
<protein>
    <submittedName>
        <fullName evidence="4">N-acetyltransferase</fullName>
    </submittedName>
</protein>
<evidence type="ECO:0000259" key="3">
    <source>
        <dbReference type="PROSITE" id="PS51186"/>
    </source>
</evidence>
<evidence type="ECO:0000313" key="4">
    <source>
        <dbReference type="EMBL" id="GHO88645.1"/>
    </source>
</evidence>
<dbReference type="InterPro" id="IPR000182">
    <property type="entry name" value="GNAT_dom"/>
</dbReference>
<dbReference type="EMBL" id="BNJJ01000026">
    <property type="protein sequence ID" value="GHO88645.1"/>
    <property type="molecule type" value="Genomic_DNA"/>
</dbReference>
<keyword evidence="5" id="KW-1185">Reference proteome</keyword>
<dbReference type="PANTHER" id="PTHR43420:SF47">
    <property type="entry name" value="N-ACETYLTRANSFERASE DOMAIN-CONTAINING PROTEIN"/>
    <property type="match status" value="1"/>
</dbReference>
<gene>
    <name evidence="4" type="ORF">KSZ_66510</name>
</gene>
<feature type="domain" description="N-acetyltransferase" evidence="3">
    <location>
        <begin position="119"/>
        <end position="264"/>
    </location>
</feature>
<dbReference type="Gene3D" id="3.40.630.30">
    <property type="match status" value="1"/>
</dbReference>
<dbReference type="Proteomes" id="UP000635565">
    <property type="component" value="Unassembled WGS sequence"/>
</dbReference>
<proteinExistence type="predicted"/>
<dbReference type="RefSeq" id="WP_201366207.1">
    <property type="nucleotide sequence ID" value="NZ_BNJJ01000026.1"/>
</dbReference>
<keyword evidence="2" id="KW-0012">Acyltransferase</keyword>
<organism evidence="4 5">
    <name type="scientific">Dictyobacter formicarum</name>
    <dbReference type="NCBI Taxonomy" id="2778368"/>
    <lineage>
        <taxon>Bacteria</taxon>
        <taxon>Bacillati</taxon>
        <taxon>Chloroflexota</taxon>
        <taxon>Ktedonobacteria</taxon>
        <taxon>Ktedonobacterales</taxon>
        <taxon>Dictyobacteraceae</taxon>
        <taxon>Dictyobacter</taxon>
    </lineage>
</organism>
<dbReference type="PANTHER" id="PTHR43420">
    <property type="entry name" value="ACETYLTRANSFERASE"/>
    <property type="match status" value="1"/>
</dbReference>
<evidence type="ECO:0000313" key="5">
    <source>
        <dbReference type="Proteomes" id="UP000635565"/>
    </source>
</evidence>
<evidence type="ECO:0000256" key="1">
    <source>
        <dbReference type="ARBA" id="ARBA00022679"/>
    </source>
</evidence>
<sequence>MQKDVRTNFEEKVSYIARAVTGMTITDHSSFLAVDCGLPSDTFNVLVIRDMSARAELLATVDRFNAKGFPLAVWFWKNDVEDADLAEFTRHGPWHAETHVAMCADLSEIQALSLPITELEIKQAITASGLLQFGEAIAALFGDSDEGRQVLTYFQRLSEHSPGMFPAMLHYLGTFHGTVVATGTLFVGSETIGIYDIATHADYRRRGFGSAMFQYLLKEACTWNRRFCVLQASQEGLGIYEKAGFRAVGTVQTFENRGHGLAAL</sequence>
<dbReference type="SUPFAM" id="SSF55729">
    <property type="entry name" value="Acyl-CoA N-acyltransferases (Nat)"/>
    <property type="match status" value="1"/>
</dbReference>
<reference evidence="4 5" key="1">
    <citation type="journal article" date="2021" name="Int. J. Syst. Evol. Microbiol.">
        <title>Reticulibacter mediterranei gen. nov., sp. nov., within the new family Reticulibacteraceae fam. nov., and Ktedonospora formicarum gen. nov., sp. nov., Ktedonobacter robiniae sp. nov., Dictyobacter formicarum sp. nov. and Dictyobacter arantiisoli sp. nov., belonging to the class Ktedonobacteria.</title>
        <authorList>
            <person name="Yabe S."/>
            <person name="Zheng Y."/>
            <person name="Wang C.M."/>
            <person name="Sakai Y."/>
            <person name="Abe K."/>
            <person name="Yokota A."/>
            <person name="Donadio S."/>
            <person name="Cavaletti L."/>
            <person name="Monciardini P."/>
        </authorList>
    </citation>
    <scope>NUCLEOTIDE SEQUENCE [LARGE SCALE GENOMIC DNA]</scope>
    <source>
        <strain evidence="4 5">SOSP1-9</strain>
    </source>
</reference>